<gene>
    <name evidence="2" type="ORF">DSM00_250</name>
</gene>
<feature type="chain" id="PRO_5020191893" description="C1q domain-containing protein" evidence="1">
    <location>
        <begin position="21"/>
        <end position="235"/>
    </location>
</feature>
<accession>A0A4V1KRC8</accession>
<name>A0A4V1KRC8_9FLAO</name>
<keyword evidence="1" id="KW-0732">Signal</keyword>
<dbReference type="EMBL" id="QOVM01000001">
    <property type="protein sequence ID" value="RXG24462.1"/>
    <property type="molecule type" value="Genomic_DNA"/>
</dbReference>
<dbReference type="AlphaFoldDB" id="A0A4V1KRC8"/>
<dbReference type="RefSeq" id="WP_128756201.1">
    <property type="nucleotide sequence ID" value="NZ_QOVM01000001.1"/>
</dbReference>
<comment type="caution">
    <text evidence="2">The sequence shown here is derived from an EMBL/GenBank/DDBJ whole genome shotgun (WGS) entry which is preliminary data.</text>
</comment>
<organism evidence="2 3">
    <name type="scientific">Leeuwenhoekiella aequorea</name>
    <dbReference type="NCBI Taxonomy" id="283736"/>
    <lineage>
        <taxon>Bacteria</taxon>
        <taxon>Pseudomonadati</taxon>
        <taxon>Bacteroidota</taxon>
        <taxon>Flavobacteriia</taxon>
        <taxon>Flavobacteriales</taxon>
        <taxon>Flavobacteriaceae</taxon>
        <taxon>Leeuwenhoekiella</taxon>
    </lineage>
</organism>
<evidence type="ECO:0000313" key="3">
    <source>
        <dbReference type="Proteomes" id="UP000289238"/>
    </source>
</evidence>
<keyword evidence="3" id="KW-1185">Reference proteome</keyword>
<evidence type="ECO:0000256" key="1">
    <source>
        <dbReference type="SAM" id="SignalP"/>
    </source>
</evidence>
<evidence type="ECO:0000313" key="2">
    <source>
        <dbReference type="EMBL" id="RXG24462.1"/>
    </source>
</evidence>
<dbReference type="Proteomes" id="UP000289238">
    <property type="component" value="Unassembled WGS sequence"/>
</dbReference>
<evidence type="ECO:0008006" key="4">
    <source>
        <dbReference type="Google" id="ProtNLM"/>
    </source>
</evidence>
<protein>
    <recommendedName>
        <fullName evidence="4">C1q domain-containing protein</fullName>
    </recommendedName>
</protein>
<reference evidence="2 3" key="1">
    <citation type="submission" date="2018-07" db="EMBL/GenBank/DDBJ databases">
        <title>Leeuwenhoekiella genomics.</title>
        <authorList>
            <person name="Tahon G."/>
            <person name="Willems A."/>
        </authorList>
    </citation>
    <scope>NUCLEOTIDE SEQUENCE [LARGE SCALE GENOMIC DNA]</scope>
    <source>
        <strain evidence="2 3">LMG 22550</strain>
    </source>
</reference>
<dbReference type="OrthoDB" id="1145223at2"/>
<sequence>MKNSFLFVCLVLLFNHTVAAQVAIGTTNPDDGSALQIDSTVGALVPPRMTDAQMRAISSPLDGSIVYNKDISSLFLFSSGNWNDLDRNDLPSLVLRKVFTDTTNTVVQTQTNTYAKFPLNSGDIENQDKLYFNIVSDGTFKILQGGNYMISAGFSVTNLPSGDKKYIIGVYRNNTLVGYLVRGNVNFPSGTNEWGTSGVLVFKLNAGDVLDLRYVLNNNGNKLAAKFFNIGVIKL</sequence>
<feature type="signal peptide" evidence="1">
    <location>
        <begin position="1"/>
        <end position="20"/>
    </location>
</feature>
<proteinExistence type="predicted"/>